<keyword evidence="3" id="KW-1185">Reference proteome</keyword>
<dbReference type="SUPFAM" id="SSF51261">
    <property type="entry name" value="Duplicated hybrid motif"/>
    <property type="match status" value="2"/>
</dbReference>
<organism evidence="2 3">
    <name type="scientific">Helicobacter trogontum</name>
    <dbReference type="NCBI Taxonomy" id="50960"/>
    <lineage>
        <taxon>Bacteria</taxon>
        <taxon>Pseudomonadati</taxon>
        <taxon>Campylobacterota</taxon>
        <taxon>Epsilonproteobacteria</taxon>
        <taxon>Campylobacterales</taxon>
        <taxon>Helicobacteraceae</taxon>
        <taxon>Helicobacter</taxon>
    </lineage>
</organism>
<comment type="caution">
    <text evidence="2">The sequence shown here is derived from an EMBL/GenBank/DDBJ whole genome shotgun (WGS) entry which is preliminary data.</text>
</comment>
<dbReference type="InterPro" id="IPR050570">
    <property type="entry name" value="Cell_wall_metabolism_enzyme"/>
</dbReference>
<proteinExistence type="predicted"/>
<dbReference type="InterPro" id="IPR011055">
    <property type="entry name" value="Dup_hybrid_motif"/>
</dbReference>
<accession>A0ABQ0D6I0</accession>
<sequence>MSELQFFKRNNQKHRGEQIEINLIEHQWHNYDKQIIIFAFSPKDILKNANGEEVLKKPKWRIVTWHNPIVNPQITIYTQSQINNPQNATFMHIRFYRYNTSTQQREPRPHQGIDLFANIGTPVYACLDGKVIKKRFATGYGHGILIAITGLDLEIMKHKLRNSTYSPYYIKGNLRESDRESNFNENSEVFYLYYAHLSTASMLEDGEEVVAGQIIGYSGVSGVGSTYGPHLHFEISSSQNNGIPRYRINPAYFFHYKNHNELTNEEKMFNIMLHEYCIGSKMRHLIFFLCFIFCIYAQGSHALQWQSMDCKESDDLLIRLYGFIPACMDKDCKISLCQGGLQNARKVFINSSDISDAYKQWYQQDGVMSQMLGNMPLANTTIALYKNIITPYIRYTWKDYKILIIEEEEYECGEVDNTYPIGRYIIFQQIRDKVLIIEIYNQVC</sequence>
<gene>
    <name evidence="2" type="ORF">NHP164001_19790</name>
</gene>
<dbReference type="PANTHER" id="PTHR21666">
    <property type="entry name" value="PEPTIDASE-RELATED"/>
    <property type="match status" value="1"/>
</dbReference>
<protein>
    <recommendedName>
        <fullName evidence="1">M23ase beta-sheet core domain-containing protein</fullName>
    </recommendedName>
</protein>
<dbReference type="Gene3D" id="2.70.70.10">
    <property type="entry name" value="Glucose Permease (Domain IIA)"/>
    <property type="match status" value="1"/>
</dbReference>
<dbReference type="Proteomes" id="UP001562457">
    <property type="component" value="Unassembled WGS sequence"/>
</dbReference>
<name>A0ABQ0D6I0_9HELI</name>
<dbReference type="InterPro" id="IPR016047">
    <property type="entry name" value="M23ase_b-sheet_dom"/>
</dbReference>
<feature type="domain" description="M23ase beta-sheet core" evidence="1">
    <location>
        <begin position="109"/>
        <end position="147"/>
    </location>
</feature>
<reference evidence="2 3" key="1">
    <citation type="submission" date="2024-06" db="EMBL/GenBank/DDBJ databases">
        <title>Draft genome sequence of Helicobacter trogontum NHP16-4001.</title>
        <authorList>
            <person name="Rimbara E."/>
            <person name="Suzuki M."/>
        </authorList>
    </citation>
    <scope>NUCLEOTIDE SEQUENCE [LARGE SCALE GENOMIC DNA]</scope>
    <source>
        <strain evidence="2 3">NHP16-4001</strain>
    </source>
</reference>
<dbReference type="PANTHER" id="PTHR21666:SF270">
    <property type="entry name" value="MUREIN HYDROLASE ACTIVATOR ENVC"/>
    <property type="match status" value="1"/>
</dbReference>
<dbReference type="RefSeq" id="WP_369607889.1">
    <property type="nucleotide sequence ID" value="NZ_BAAFHN010000084.1"/>
</dbReference>
<feature type="domain" description="M23ase beta-sheet core" evidence="1">
    <location>
        <begin position="190"/>
        <end position="238"/>
    </location>
</feature>
<evidence type="ECO:0000313" key="2">
    <source>
        <dbReference type="EMBL" id="GAB0173957.1"/>
    </source>
</evidence>
<dbReference type="Pfam" id="PF01551">
    <property type="entry name" value="Peptidase_M23"/>
    <property type="match status" value="2"/>
</dbReference>
<dbReference type="CDD" id="cd12797">
    <property type="entry name" value="M23_peptidase"/>
    <property type="match status" value="1"/>
</dbReference>
<dbReference type="EMBL" id="BAAFHN010000084">
    <property type="protein sequence ID" value="GAB0173957.1"/>
    <property type="molecule type" value="Genomic_DNA"/>
</dbReference>
<evidence type="ECO:0000313" key="3">
    <source>
        <dbReference type="Proteomes" id="UP001562457"/>
    </source>
</evidence>
<evidence type="ECO:0000259" key="1">
    <source>
        <dbReference type="Pfam" id="PF01551"/>
    </source>
</evidence>